<comment type="caution">
    <text evidence="1">The sequence shown here is derived from an EMBL/GenBank/DDBJ whole genome shotgun (WGS) entry which is preliminary data.</text>
</comment>
<evidence type="ECO:0000313" key="2">
    <source>
        <dbReference type="Proteomes" id="UP001374584"/>
    </source>
</evidence>
<reference evidence="1 2" key="1">
    <citation type="submission" date="2024-01" db="EMBL/GenBank/DDBJ databases">
        <title>The genomes of 5 underutilized Papilionoideae crops provide insights into root nodulation and disease resistanc.</title>
        <authorList>
            <person name="Jiang F."/>
        </authorList>
    </citation>
    <scope>NUCLEOTIDE SEQUENCE [LARGE SCALE GENOMIC DNA]</scope>
    <source>
        <strain evidence="1">JINMINGXINNONG_FW02</strain>
        <tissue evidence="1">Leaves</tissue>
    </source>
</reference>
<evidence type="ECO:0000313" key="1">
    <source>
        <dbReference type="EMBL" id="KAK7368170.1"/>
    </source>
</evidence>
<accession>A0AAN9N7Z0</accession>
<protein>
    <submittedName>
        <fullName evidence="1">Uncharacterized protein</fullName>
    </submittedName>
</protein>
<dbReference type="EMBL" id="JAYMYR010000004">
    <property type="protein sequence ID" value="KAK7368170.1"/>
    <property type="molecule type" value="Genomic_DNA"/>
</dbReference>
<organism evidence="1 2">
    <name type="scientific">Phaseolus coccineus</name>
    <name type="common">Scarlet runner bean</name>
    <name type="synonym">Phaseolus multiflorus</name>
    <dbReference type="NCBI Taxonomy" id="3886"/>
    <lineage>
        <taxon>Eukaryota</taxon>
        <taxon>Viridiplantae</taxon>
        <taxon>Streptophyta</taxon>
        <taxon>Embryophyta</taxon>
        <taxon>Tracheophyta</taxon>
        <taxon>Spermatophyta</taxon>
        <taxon>Magnoliopsida</taxon>
        <taxon>eudicotyledons</taxon>
        <taxon>Gunneridae</taxon>
        <taxon>Pentapetalae</taxon>
        <taxon>rosids</taxon>
        <taxon>fabids</taxon>
        <taxon>Fabales</taxon>
        <taxon>Fabaceae</taxon>
        <taxon>Papilionoideae</taxon>
        <taxon>50 kb inversion clade</taxon>
        <taxon>NPAAA clade</taxon>
        <taxon>indigoferoid/millettioid clade</taxon>
        <taxon>Phaseoleae</taxon>
        <taxon>Phaseolus</taxon>
    </lineage>
</organism>
<dbReference type="Proteomes" id="UP001374584">
    <property type="component" value="Unassembled WGS sequence"/>
</dbReference>
<name>A0AAN9N7Z0_PHACN</name>
<sequence>MIEQSCIPSLPSPTLREISRADFLFLSATSDRMATWAFLRALKLWGHLPYLISGANCSGHPHILRVTHAPMIDRTMSAPMTDRALSLVALCF</sequence>
<keyword evidence="2" id="KW-1185">Reference proteome</keyword>
<proteinExistence type="predicted"/>
<dbReference type="AlphaFoldDB" id="A0AAN9N7Z0"/>
<gene>
    <name evidence="1" type="ORF">VNO80_10193</name>
</gene>